<comment type="caution">
    <text evidence="1">The sequence shown here is derived from an EMBL/GenBank/DDBJ whole genome shotgun (WGS) entry which is preliminary data.</text>
</comment>
<reference evidence="1 2" key="1">
    <citation type="submission" date="2020-04" db="EMBL/GenBank/DDBJ databases">
        <title>MicrobeNet Type strains.</title>
        <authorList>
            <person name="Nicholson A.C."/>
        </authorList>
    </citation>
    <scope>NUCLEOTIDE SEQUENCE [LARGE SCALE GENOMIC DNA]</scope>
    <source>
        <strain evidence="1 2">DSM 44113</strain>
    </source>
</reference>
<dbReference type="CDD" id="cd02208">
    <property type="entry name" value="cupin_RmlC-like"/>
    <property type="match status" value="1"/>
</dbReference>
<dbReference type="GO" id="GO:0051213">
    <property type="term" value="F:dioxygenase activity"/>
    <property type="evidence" value="ECO:0007669"/>
    <property type="project" value="UniProtKB-KW"/>
</dbReference>
<proteinExistence type="predicted"/>
<organism evidence="1 2">
    <name type="scientific">Tsukamurella spumae</name>
    <dbReference type="NCBI Taxonomy" id="44753"/>
    <lineage>
        <taxon>Bacteria</taxon>
        <taxon>Bacillati</taxon>
        <taxon>Actinomycetota</taxon>
        <taxon>Actinomycetes</taxon>
        <taxon>Mycobacteriales</taxon>
        <taxon>Tsukamurellaceae</taxon>
        <taxon>Tsukamurella</taxon>
    </lineage>
</organism>
<dbReference type="InterPro" id="IPR014710">
    <property type="entry name" value="RmlC-like_jellyroll"/>
</dbReference>
<dbReference type="Gene3D" id="2.60.120.10">
    <property type="entry name" value="Jelly Rolls"/>
    <property type="match status" value="1"/>
</dbReference>
<sequence>MADPSTAPSAGGPPPFTPHLWSRDGFNGDICVTGRPYPIVEYTAVTGPHVPQRLDLPAVTAADATDPAAPPTVIGRSVNGAELAISRLGAPMPHLFRNAEQDEMHFVQEGEFDYVTDFGTLTAGPGDFVALPRAVTYRVVPAAPGGLRIIVSTPAQVLLKPPAPFGMINLARDVSRPDTTKVSDLEGPVTLRVKAFDGVTTFTLPRDPMPLVAVLGGVPPVWKLNLASIQPLTYEPHGGPPDSFAETTDRDLLFYTLSSRTGARPPMHYNADFDELIFYFRGPGAYGELDSPAQLAWVPKSVGHWGPPEEVPEGYLAWLLESVGTFRLTEAGGAVAQLMETGEFGVSTATRGGA</sequence>
<keyword evidence="1" id="KW-0223">Dioxygenase</keyword>
<evidence type="ECO:0000313" key="2">
    <source>
        <dbReference type="Proteomes" id="UP000582646"/>
    </source>
</evidence>
<dbReference type="RefSeq" id="WP_168546580.1">
    <property type="nucleotide sequence ID" value="NZ_BAAAKS010000050.1"/>
</dbReference>
<keyword evidence="1" id="KW-0560">Oxidoreductase</keyword>
<dbReference type="AlphaFoldDB" id="A0A846X262"/>
<accession>A0A846X262</accession>
<dbReference type="EMBL" id="JAAXOQ010000019">
    <property type="protein sequence ID" value="NKY19588.1"/>
    <property type="molecule type" value="Genomic_DNA"/>
</dbReference>
<protein>
    <submittedName>
        <fullName evidence="1">Homogentisate 1,2-dioxygenase</fullName>
    </submittedName>
</protein>
<evidence type="ECO:0000313" key="1">
    <source>
        <dbReference type="EMBL" id="NKY19588.1"/>
    </source>
</evidence>
<dbReference type="InterPro" id="IPR011051">
    <property type="entry name" value="RmlC_Cupin_sf"/>
</dbReference>
<dbReference type="SUPFAM" id="SSF51182">
    <property type="entry name" value="RmlC-like cupins"/>
    <property type="match status" value="1"/>
</dbReference>
<keyword evidence="2" id="KW-1185">Reference proteome</keyword>
<gene>
    <name evidence="1" type="ORF">HF999_14570</name>
</gene>
<dbReference type="Proteomes" id="UP000582646">
    <property type="component" value="Unassembled WGS sequence"/>
</dbReference>
<name>A0A846X262_9ACTN</name>